<gene>
    <name evidence="1" type="ORF">D0436_11135</name>
</gene>
<evidence type="ECO:0000313" key="1">
    <source>
        <dbReference type="EMBL" id="QDZ90974.4"/>
    </source>
</evidence>
<dbReference type="KEGG" id="sdeo:D0436_11135"/>
<organism evidence="1 2">
    <name type="scientific">Shewanella decolorationis</name>
    <dbReference type="NCBI Taxonomy" id="256839"/>
    <lineage>
        <taxon>Bacteria</taxon>
        <taxon>Pseudomonadati</taxon>
        <taxon>Pseudomonadota</taxon>
        <taxon>Gammaproteobacteria</taxon>
        <taxon>Alteromonadales</taxon>
        <taxon>Shewanellaceae</taxon>
        <taxon>Shewanella</taxon>
    </lineage>
</organism>
<sequence length="59" mass="6783">MSFIAQYKGQISETTRNTNLAFTRAVERLDIAQQQSDSDAKSLHLMQFKHRRVEPTISS</sequence>
<protein>
    <submittedName>
        <fullName evidence="1">Uncharacterized protein</fullName>
    </submittedName>
</protein>
<dbReference type="AlphaFoldDB" id="A0A5B8QWZ6"/>
<reference evidence="1 2" key="1">
    <citation type="journal article" date="2019" name="Ecotoxicol. Environ. Saf.">
        <title>Microbial characterization of heavy metal resistant bacterial strains isolated from an electroplating wastewater treatment plant.</title>
        <authorList>
            <person name="Cai X."/>
            <person name="Zheng X."/>
            <person name="Zhang D."/>
            <person name="Iqbal W."/>
            <person name="Liu C."/>
            <person name="Yang B."/>
            <person name="Zhao X."/>
            <person name="Lu X."/>
            <person name="Mao Y."/>
        </authorList>
    </citation>
    <scope>NUCLEOTIDE SEQUENCE [LARGE SCALE GENOMIC DNA]</scope>
    <source>
        <strain evidence="1 2">Ni1-3</strain>
    </source>
</reference>
<dbReference type="Proteomes" id="UP000321124">
    <property type="component" value="Chromosome"/>
</dbReference>
<accession>A0A5B8QWZ6</accession>
<dbReference type="EMBL" id="CP031775">
    <property type="protein sequence ID" value="QDZ90974.4"/>
    <property type="molecule type" value="Genomic_DNA"/>
</dbReference>
<evidence type="ECO:0000313" key="2">
    <source>
        <dbReference type="Proteomes" id="UP000321124"/>
    </source>
</evidence>
<dbReference type="RefSeq" id="WP_208662725.1">
    <property type="nucleotide sequence ID" value="NZ_CP031775.2"/>
</dbReference>
<name>A0A5B8QWZ6_9GAMM</name>
<proteinExistence type="predicted"/>